<name>A0A163IUB2_ABSGL</name>
<dbReference type="OMA" id="WHLEFPA"/>
<dbReference type="SUPFAM" id="SSF56672">
    <property type="entry name" value="DNA/RNA polymerases"/>
    <property type="match status" value="1"/>
</dbReference>
<dbReference type="STRING" id="4829.A0A163IUB2"/>
<proteinExistence type="predicted"/>
<dbReference type="InterPro" id="IPR043502">
    <property type="entry name" value="DNA/RNA_pol_sf"/>
</dbReference>
<organism evidence="1">
    <name type="scientific">Absidia glauca</name>
    <name type="common">Pin mould</name>
    <dbReference type="NCBI Taxonomy" id="4829"/>
    <lineage>
        <taxon>Eukaryota</taxon>
        <taxon>Fungi</taxon>
        <taxon>Fungi incertae sedis</taxon>
        <taxon>Mucoromycota</taxon>
        <taxon>Mucoromycotina</taxon>
        <taxon>Mucoromycetes</taxon>
        <taxon>Mucorales</taxon>
        <taxon>Cunninghamellaceae</taxon>
        <taxon>Absidia</taxon>
    </lineage>
</organism>
<dbReference type="InterPro" id="IPR053134">
    <property type="entry name" value="RNA-dir_DNA_polymerase"/>
</dbReference>
<feature type="non-terminal residue" evidence="1">
    <location>
        <position position="1"/>
    </location>
</feature>
<dbReference type="AlphaFoldDB" id="A0A163IUB2"/>
<evidence type="ECO:0000313" key="2">
    <source>
        <dbReference type="Proteomes" id="UP000078561"/>
    </source>
</evidence>
<evidence type="ECO:0008006" key="3">
    <source>
        <dbReference type="Google" id="ProtNLM"/>
    </source>
</evidence>
<dbReference type="OrthoDB" id="5593162at2759"/>
<sequence length="169" mass="19481">AIGFELAHMAIGEDVIQTEQQPLDINQMEKLQVGDVPSDIRESLLKLLSEFQDVFDWHNDRMGRTTLLDHEIILKENTPPIRHRPYRMAPVEQEYLKKELDRLCDLGIIKPANTPFTAPIILVKKKNGDYRMVVDYRKLNAQTKVDAYPLPKIDDLIDELGNSRIFSAL</sequence>
<dbReference type="PANTHER" id="PTHR24559:SF444">
    <property type="entry name" value="REVERSE TRANSCRIPTASE DOMAIN-CONTAINING PROTEIN"/>
    <property type="match status" value="1"/>
</dbReference>
<protein>
    <recommendedName>
        <fullName evidence="3">Reverse transcriptase domain-containing protein</fullName>
    </recommendedName>
</protein>
<accession>A0A163IUB2</accession>
<dbReference type="EMBL" id="LT550313">
    <property type="protein sequence ID" value="SAL95385.1"/>
    <property type="molecule type" value="Genomic_DNA"/>
</dbReference>
<dbReference type="Gene3D" id="3.10.10.10">
    <property type="entry name" value="HIV Type 1 Reverse Transcriptase, subunit A, domain 1"/>
    <property type="match status" value="1"/>
</dbReference>
<keyword evidence="2" id="KW-1185">Reference proteome</keyword>
<dbReference type="Proteomes" id="UP000078561">
    <property type="component" value="Unassembled WGS sequence"/>
</dbReference>
<evidence type="ECO:0000313" key="1">
    <source>
        <dbReference type="EMBL" id="SAL95385.1"/>
    </source>
</evidence>
<gene>
    <name evidence="1" type="primary">ABSGL_00710.1 scaffold 920</name>
</gene>
<dbReference type="InParanoid" id="A0A163IUB2"/>
<reference evidence="1" key="1">
    <citation type="submission" date="2016-04" db="EMBL/GenBank/DDBJ databases">
        <authorList>
            <person name="Evans L.H."/>
            <person name="Alamgir A."/>
            <person name="Owens N."/>
            <person name="Weber N.D."/>
            <person name="Virtaneva K."/>
            <person name="Barbian K."/>
            <person name="Babar A."/>
            <person name="Rosenke K."/>
        </authorList>
    </citation>
    <scope>NUCLEOTIDE SEQUENCE [LARGE SCALE GENOMIC DNA]</scope>
    <source>
        <strain evidence="1">CBS 101.48</strain>
    </source>
</reference>
<dbReference type="PANTHER" id="PTHR24559">
    <property type="entry name" value="TRANSPOSON TY3-I GAG-POL POLYPROTEIN"/>
    <property type="match status" value="1"/>
</dbReference>
<feature type="non-terminal residue" evidence="1">
    <location>
        <position position="169"/>
    </location>
</feature>